<evidence type="ECO:0000313" key="1">
    <source>
        <dbReference type="EMBL" id="CAG7785488.1"/>
    </source>
</evidence>
<protein>
    <recommendedName>
        <fullName evidence="3">Reverse transcriptase domain-containing protein</fullName>
    </recommendedName>
</protein>
<comment type="caution">
    <text evidence="1">The sequence shown here is derived from an EMBL/GenBank/DDBJ whole genome shotgun (WGS) entry which is preliminary data.</text>
</comment>
<proteinExistence type="predicted"/>
<dbReference type="EMBL" id="CAJVCH010297626">
    <property type="protein sequence ID" value="CAG7785488.1"/>
    <property type="molecule type" value="Genomic_DNA"/>
</dbReference>
<organism evidence="1 2">
    <name type="scientific">Allacma fusca</name>
    <dbReference type="NCBI Taxonomy" id="39272"/>
    <lineage>
        <taxon>Eukaryota</taxon>
        <taxon>Metazoa</taxon>
        <taxon>Ecdysozoa</taxon>
        <taxon>Arthropoda</taxon>
        <taxon>Hexapoda</taxon>
        <taxon>Collembola</taxon>
        <taxon>Symphypleona</taxon>
        <taxon>Sminthuridae</taxon>
        <taxon>Allacma</taxon>
    </lineage>
</organism>
<evidence type="ECO:0008006" key="3">
    <source>
        <dbReference type="Google" id="ProtNLM"/>
    </source>
</evidence>
<accession>A0A8J2P8B9</accession>
<gene>
    <name evidence="1" type="ORF">AFUS01_LOCUS24110</name>
</gene>
<sequence length="96" mass="10562">MADTLDVDGYNRELTNAVKSAAFRSAGSNPIPLNTWENFYSKVMPPKPQSVPMLQPIEYSDILLDSPISILELDGALKDLKNNKSPGIDGPSNELW</sequence>
<keyword evidence="2" id="KW-1185">Reference proteome</keyword>
<reference evidence="1" key="1">
    <citation type="submission" date="2021-06" db="EMBL/GenBank/DDBJ databases">
        <authorList>
            <person name="Hodson N. C."/>
            <person name="Mongue J. A."/>
            <person name="Jaron S. K."/>
        </authorList>
    </citation>
    <scope>NUCLEOTIDE SEQUENCE</scope>
</reference>
<dbReference type="Proteomes" id="UP000708208">
    <property type="component" value="Unassembled WGS sequence"/>
</dbReference>
<dbReference type="AlphaFoldDB" id="A0A8J2P8B9"/>
<evidence type="ECO:0000313" key="2">
    <source>
        <dbReference type="Proteomes" id="UP000708208"/>
    </source>
</evidence>
<dbReference type="OrthoDB" id="8063529at2759"/>
<name>A0A8J2P8B9_9HEXA</name>